<dbReference type="EMBL" id="WNXD01000001">
    <property type="protein sequence ID" value="MBB2144000.1"/>
    <property type="molecule type" value="Genomic_DNA"/>
</dbReference>
<evidence type="ECO:0000256" key="1">
    <source>
        <dbReference type="SAM" id="Phobius"/>
    </source>
</evidence>
<keyword evidence="1" id="KW-1133">Transmembrane helix</keyword>
<evidence type="ECO:0000313" key="2">
    <source>
        <dbReference type="EMBL" id="MBB2144000.1"/>
    </source>
</evidence>
<protein>
    <recommendedName>
        <fullName evidence="4">Tfp pilus assembly protein PilO</fullName>
    </recommendedName>
</protein>
<proteinExistence type="predicted"/>
<gene>
    <name evidence="2" type="ORF">GM921_00755</name>
</gene>
<evidence type="ECO:0000313" key="3">
    <source>
        <dbReference type="Proteomes" id="UP000601055"/>
    </source>
</evidence>
<dbReference type="AlphaFoldDB" id="A0A923ISW3"/>
<evidence type="ECO:0008006" key="4">
    <source>
        <dbReference type="Google" id="ProtNLM"/>
    </source>
</evidence>
<feature type="transmembrane region" description="Helical" evidence="1">
    <location>
        <begin position="12"/>
        <end position="30"/>
    </location>
</feature>
<accession>A0A923ISW3</accession>
<comment type="caution">
    <text evidence="2">The sequence shown here is derived from an EMBL/GenBank/DDBJ whole genome shotgun (WGS) entry which is preliminary data.</text>
</comment>
<reference evidence="2" key="1">
    <citation type="submission" date="2019-11" db="EMBL/GenBank/DDBJ databases">
        <title>Description of Pedobacter sp. LMG 31464T.</title>
        <authorList>
            <person name="Carlier A."/>
            <person name="Qi S."/>
            <person name="Vandamme P."/>
        </authorList>
    </citation>
    <scope>NUCLEOTIDE SEQUENCE</scope>
    <source>
        <strain evidence="2">LMG 31464</strain>
    </source>
</reference>
<name>A0A923ISW3_9SPHI</name>
<organism evidence="2 3">
    <name type="scientific">Pedobacter planticolens</name>
    <dbReference type="NCBI Taxonomy" id="2679964"/>
    <lineage>
        <taxon>Bacteria</taxon>
        <taxon>Pseudomonadati</taxon>
        <taxon>Bacteroidota</taxon>
        <taxon>Sphingobacteriia</taxon>
        <taxon>Sphingobacteriales</taxon>
        <taxon>Sphingobacteriaceae</taxon>
        <taxon>Pedobacter</taxon>
    </lineage>
</organism>
<keyword evidence="1" id="KW-0812">Transmembrane</keyword>
<keyword evidence="3" id="KW-1185">Reference proteome</keyword>
<keyword evidence="1" id="KW-0472">Membrane</keyword>
<sequence>MIKEVIFKHQKAATLIIIAALIYFCYQFSFKKTIAAMLLHQKLSKEVNAQDTGVQSTLSIMEQKQIAYTKIIKSYVVKKSSRENTMWQTISGLALQHQVSISFQPPKLETDTSLSKSQFNQEYHFNSSYSNLIRLLDTLHHVQQIGKVTRVKIFKDHRDTESNDGLIMELGFVGLEK</sequence>
<dbReference type="Proteomes" id="UP000601055">
    <property type="component" value="Unassembled WGS sequence"/>
</dbReference>
<dbReference type="RefSeq" id="WP_182920702.1">
    <property type="nucleotide sequence ID" value="NZ_WNXD01000001.1"/>
</dbReference>